<dbReference type="EMBL" id="JBAMIC010000010">
    <property type="protein sequence ID" value="KAK7101892.1"/>
    <property type="molecule type" value="Genomic_DNA"/>
</dbReference>
<proteinExistence type="predicted"/>
<dbReference type="Gene3D" id="1.10.472.80">
    <property type="entry name" value="Ypt/Rab-GAP domain of gyp1p, domain 3"/>
    <property type="match status" value="1"/>
</dbReference>
<dbReference type="FunFam" id="1.10.472.80:FF:000011">
    <property type="entry name" value="TBC1 domain family member 30"/>
    <property type="match status" value="1"/>
</dbReference>
<dbReference type="Proteomes" id="UP001374579">
    <property type="component" value="Unassembled WGS sequence"/>
</dbReference>
<dbReference type="AlphaFoldDB" id="A0AAN9BAK6"/>
<dbReference type="SUPFAM" id="SSF47923">
    <property type="entry name" value="Ypt/Rab-GAP domain of gyp1p"/>
    <property type="match status" value="2"/>
</dbReference>
<dbReference type="InterPro" id="IPR035969">
    <property type="entry name" value="Rab-GAP_TBC_sf"/>
</dbReference>
<gene>
    <name evidence="4" type="ORF">V1264_020204</name>
</gene>
<accession>A0AAN9BAK6</accession>
<reference evidence="4 5" key="1">
    <citation type="submission" date="2024-02" db="EMBL/GenBank/DDBJ databases">
        <title>Chromosome-scale genome assembly of the rough periwinkle Littorina saxatilis.</title>
        <authorList>
            <person name="De Jode A."/>
            <person name="Faria R."/>
            <person name="Formenti G."/>
            <person name="Sims Y."/>
            <person name="Smith T.P."/>
            <person name="Tracey A."/>
            <person name="Wood J.M.D."/>
            <person name="Zagrodzka Z.B."/>
            <person name="Johannesson K."/>
            <person name="Butlin R.K."/>
            <person name="Leder E.H."/>
        </authorList>
    </citation>
    <scope>NUCLEOTIDE SEQUENCE [LARGE SCALE GENOMIC DNA]</scope>
    <source>
        <strain evidence="4">Snail1</strain>
        <tissue evidence="4">Muscle</tissue>
    </source>
</reference>
<feature type="compositionally biased region" description="Low complexity" evidence="2">
    <location>
        <begin position="827"/>
        <end position="870"/>
    </location>
</feature>
<dbReference type="FunFam" id="1.10.8.270:FF:000009">
    <property type="entry name" value="TBC1 domain family member 30"/>
    <property type="match status" value="1"/>
</dbReference>
<evidence type="ECO:0000313" key="5">
    <source>
        <dbReference type="Proteomes" id="UP001374579"/>
    </source>
</evidence>
<evidence type="ECO:0000256" key="2">
    <source>
        <dbReference type="SAM" id="MobiDB-lite"/>
    </source>
</evidence>
<organism evidence="4 5">
    <name type="scientific">Littorina saxatilis</name>
    <dbReference type="NCBI Taxonomy" id="31220"/>
    <lineage>
        <taxon>Eukaryota</taxon>
        <taxon>Metazoa</taxon>
        <taxon>Spiralia</taxon>
        <taxon>Lophotrochozoa</taxon>
        <taxon>Mollusca</taxon>
        <taxon>Gastropoda</taxon>
        <taxon>Caenogastropoda</taxon>
        <taxon>Littorinimorpha</taxon>
        <taxon>Littorinoidea</taxon>
        <taxon>Littorinidae</taxon>
        <taxon>Littorina</taxon>
    </lineage>
</organism>
<keyword evidence="5" id="KW-1185">Reference proteome</keyword>
<evidence type="ECO:0000256" key="1">
    <source>
        <dbReference type="ARBA" id="ARBA00067508"/>
    </source>
</evidence>
<dbReference type="PANTHER" id="PTHR13399:SF4">
    <property type="entry name" value="TBC1 DOMAIN FAMILY MEMBER 30"/>
    <property type="match status" value="1"/>
</dbReference>
<evidence type="ECO:0000259" key="3">
    <source>
        <dbReference type="PROSITE" id="PS50086"/>
    </source>
</evidence>
<dbReference type="PANTHER" id="PTHR13399">
    <property type="entry name" value="TRANSLOCON-ASSOCIATED PROTEIN TRAP , GAMMA SUBUNIT"/>
    <property type="match status" value="1"/>
</dbReference>
<feature type="compositionally biased region" description="Basic and acidic residues" evidence="2">
    <location>
        <begin position="597"/>
        <end position="631"/>
    </location>
</feature>
<dbReference type="GO" id="GO:0005783">
    <property type="term" value="C:endoplasmic reticulum"/>
    <property type="evidence" value="ECO:0007669"/>
    <property type="project" value="TreeGrafter"/>
</dbReference>
<feature type="domain" description="Rab-GAP TBC" evidence="3">
    <location>
        <begin position="109"/>
        <end position="318"/>
    </location>
</feature>
<dbReference type="SMART" id="SM00164">
    <property type="entry name" value="TBC"/>
    <property type="match status" value="1"/>
</dbReference>
<dbReference type="PROSITE" id="PS50086">
    <property type="entry name" value="TBC_RABGAP"/>
    <property type="match status" value="1"/>
</dbReference>
<dbReference type="Gene3D" id="1.10.8.270">
    <property type="entry name" value="putative rabgap domain of human tbc1 domain family member 14 like domains"/>
    <property type="match status" value="1"/>
</dbReference>
<comment type="caution">
    <text evidence="4">The sequence shown here is derived from an EMBL/GenBank/DDBJ whole genome shotgun (WGS) entry which is preliminary data.</text>
</comment>
<evidence type="ECO:0000313" key="4">
    <source>
        <dbReference type="EMBL" id="KAK7101892.1"/>
    </source>
</evidence>
<sequence length="928" mass="102890">MIIWYKDAQDFTIIFFLTPGTEQLKRMVSDMQRSVGQTSGRLVRQLKRRDRRLAKQSRNCDVVTAVLQAASLKRQIDTRMKFSLDPPPGQSAFDQWKDAMKAVNRLPMGIPPEFRKKVWLSLADHYIRKLKIDWHKTVRLAFNERSNPDDDKLGMQIVKDLHRTGCSSFSGQDNEQDRAVLKRVLLAYARWNKRIGYCQGFNVIAALLLNVMERKEDDALKVMIYLIDHVLPESYFDNNLRALSVDMAVFRDLLRMTLPTLSRHLDRLQHAAQDVNTGACYEPPLTNVFTMQWFLTIFATCLPKEVVLRVWDAILLEGSEVLLRTALCLWGKLARRIMKVDSADEFYSLMGELSSDMMEGTVFNSDDMIKAIYAIAPFPFPQLSELREKYTYNIRPFSSAPAPSRKGSRVAKAVLYSDEDELDEDELRAFPGMSHVQGGKGKGVDISLVGPGAYGAESDMVAGSRDAVYMERMTTDLTALKMQYDKLRLRQRQAHVFIAAAASAKKAVQVKQKAQAPVLVPKIESPLAMNHLFVGKVQGGRNRLVTDGPRIAAPRNSLLTKQLQAVAAAQAASRSKRSPAKNPPTPRGSPAAAQPTLKREATEGRDSAQHFSEESLRMSESQERICEESADHQQVSDVTVELEATGCVPADGAEFEEGKEDCIRRDSISSVKGYESGDGENSENVGDRFAFTEEEEEENVSTSSQDDMELSRTSLSEDMDPLALSRVQSCPQTLERYESRDEDSGVVVLSPSPDVSAESSPERKPQRPTSFQLCVEDAEREKSHSSEEFSGSHQDCGGSGDGHHHSVMARSLSAPNGMATAHVKGKPTLTPATTPTHRHPPTSLSAATTPTSSSHHLLSSPSHPPSLSSPCSLLKTNRPFNPFPVKHVNTNRAKTGLKLGLYTPSTLEQIQGQLRGGLSGIKARNASS</sequence>
<feature type="region of interest" description="Disordered" evidence="2">
    <location>
        <begin position="568"/>
        <end position="633"/>
    </location>
</feature>
<dbReference type="InterPro" id="IPR032738">
    <property type="entry name" value="Tbc1d30_C"/>
</dbReference>
<feature type="compositionally biased region" description="Basic and acidic residues" evidence="2">
    <location>
        <begin position="777"/>
        <end position="787"/>
    </location>
</feature>
<feature type="compositionally biased region" description="Polar residues" evidence="2">
    <location>
        <begin position="700"/>
        <end position="716"/>
    </location>
</feature>
<protein>
    <recommendedName>
        <fullName evidence="1">TBC1 domain family member 30</fullName>
    </recommendedName>
</protein>
<feature type="region of interest" description="Disordered" evidence="2">
    <location>
        <begin position="664"/>
        <end position="873"/>
    </location>
</feature>
<dbReference type="InterPro" id="IPR000195">
    <property type="entry name" value="Rab-GAP-TBC_dom"/>
</dbReference>
<name>A0AAN9BAK6_9CAEN</name>
<dbReference type="Pfam" id="PF00566">
    <property type="entry name" value="RabGAP-TBC"/>
    <property type="match status" value="1"/>
</dbReference>
<dbReference type="Pfam" id="PF15733">
    <property type="entry name" value="DUF4682"/>
    <property type="match status" value="1"/>
</dbReference>